<dbReference type="GO" id="GO:0005886">
    <property type="term" value="C:plasma membrane"/>
    <property type="evidence" value="ECO:0007669"/>
    <property type="project" value="UniProtKB-SubCell"/>
</dbReference>
<evidence type="ECO:0000256" key="1">
    <source>
        <dbReference type="ARBA" id="ARBA00004651"/>
    </source>
</evidence>
<dbReference type="PANTHER" id="PTHR33931">
    <property type="entry name" value="HOLIN-LIKE PROTEIN CIDA-RELATED"/>
    <property type="match status" value="1"/>
</dbReference>
<comment type="caution">
    <text evidence="7">The sequence shown here is derived from an EMBL/GenBank/DDBJ whole genome shotgun (WGS) entry which is preliminary data.</text>
</comment>
<feature type="transmembrane region" description="Helical" evidence="6">
    <location>
        <begin position="72"/>
        <end position="92"/>
    </location>
</feature>
<evidence type="ECO:0000256" key="4">
    <source>
        <dbReference type="ARBA" id="ARBA00022989"/>
    </source>
</evidence>
<keyword evidence="4 6" id="KW-1133">Transmembrane helix</keyword>
<evidence type="ECO:0000256" key="5">
    <source>
        <dbReference type="ARBA" id="ARBA00023136"/>
    </source>
</evidence>
<evidence type="ECO:0000256" key="3">
    <source>
        <dbReference type="ARBA" id="ARBA00022692"/>
    </source>
</evidence>
<proteinExistence type="predicted"/>
<feature type="transmembrane region" description="Helical" evidence="6">
    <location>
        <begin position="104"/>
        <end position="128"/>
    </location>
</feature>
<dbReference type="AlphaFoldDB" id="A0A969WA10"/>
<reference evidence="7" key="1">
    <citation type="submission" date="2020-03" db="EMBL/GenBank/DDBJ databases">
        <title>Solimonas marina sp. nov., isolated from deep seawater of the Pacific Ocean.</title>
        <authorList>
            <person name="Liu X."/>
            <person name="Lai Q."/>
            <person name="Sun F."/>
            <person name="Gai Y."/>
            <person name="Li G."/>
            <person name="Shao Z."/>
        </authorList>
    </citation>
    <scope>NUCLEOTIDE SEQUENCE</scope>
    <source>
        <strain evidence="7">C16B3</strain>
    </source>
</reference>
<dbReference type="Proteomes" id="UP000653472">
    <property type="component" value="Unassembled WGS sequence"/>
</dbReference>
<dbReference type="Pfam" id="PF03788">
    <property type="entry name" value="LrgA"/>
    <property type="match status" value="1"/>
</dbReference>
<keyword evidence="3 6" id="KW-0812">Transmembrane</keyword>
<dbReference type="RefSeq" id="WP_168148434.1">
    <property type="nucleotide sequence ID" value="NZ_JAAVXB010000006.1"/>
</dbReference>
<evidence type="ECO:0000313" key="8">
    <source>
        <dbReference type="Proteomes" id="UP000653472"/>
    </source>
</evidence>
<evidence type="ECO:0000256" key="6">
    <source>
        <dbReference type="SAM" id="Phobius"/>
    </source>
</evidence>
<protein>
    <submittedName>
        <fullName evidence="7">CidA/LrgA family protein</fullName>
    </submittedName>
</protein>
<keyword evidence="5 6" id="KW-0472">Membrane</keyword>
<keyword evidence="2" id="KW-1003">Cell membrane</keyword>
<dbReference type="InterPro" id="IPR005538">
    <property type="entry name" value="LrgA/CidA"/>
</dbReference>
<feature type="transmembrane region" description="Helical" evidence="6">
    <location>
        <begin position="40"/>
        <end position="60"/>
    </location>
</feature>
<name>A0A969WA10_9GAMM</name>
<dbReference type="PANTHER" id="PTHR33931:SF2">
    <property type="entry name" value="HOLIN-LIKE PROTEIN CIDA"/>
    <property type="match status" value="1"/>
</dbReference>
<comment type="subcellular location">
    <subcellularLocation>
        <location evidence="1">Cell membrane</location>
        <topology evidence="1">Multi-pass membrane protein</topology>
    </subcellularLocation>
</comment>
<evidence type="ECO:0000256" key="2">
    <source>
        <dbReference type="ARBA" id="ARBA00022475"/>
    </source>
</evidence>
<keyword evidence="8" id="KW-1185">Reference proteome</keyword>
<evidence type="ECO:0000313" key="7">
    <source>
        <dbReference type="EMBL" id="NKF23112.1"/>
    </source>
</evidence>
<organism evidence="7 8">
    <name type="scientific">Solimonas marina</name>
    <dbReference type="NCBI Taxonomy" id="2714601"/>
    <lineage>
        <taxon>Bacteria</taxon>
        <taxon>Pseudomonadati</taxon>
        <taxon>Pseudomonadota</taxon>
        <taxon>Gammaproteobacteria</taxon>
        <taxon>Nevskiales</taxon>
        <taxon>Nevskiaceae</taxon>
        <taxon>Solimonas</taxon>
    </lineage>
</organism>
<gene>
    <name evidence="7" type="ORF">G7Y82_12365</name>
</gene>
<dbReference type="EMBL" id="JAAVXB010000006">
    <property type="protein sequence ID" value="NKF23112.1"/>
    <property type="molecule type" value="Genomic_DNA"/>
</dbReference>
<accession>A0A969WA10</accession>
<sequence>MSTINAAIRLSSRQHPQLARVTQIFAMLVWWYAWDALSRALGLPIPGSILALGSLLLLLLSGCIHHSALRLGADWLLANMLLFFVPAVMAIWKHLPLVRLDGPRIFAVILISTAMVMVATALLVDMVFRLSRRREAQRAVAH</sequence>